<evidence type="ECO:0000256" key="1">
    <source>
        <dbReference type="SAM" id="Phobius"/>
    </source>
</evidence>
<sequence>MSKGRGMQLPTRLTTRLGAAGLLPFAMTLTMAWVAPSDWQAWAVSAFLFYSAVILSFLGGVQWGVAMSLDAPEDAAFAARMLRSMLPSLIAWPALLLSDLAATVILLAGYLLIHAYESQPVSRARLPGWYRSLRRSLTLCVVGGHGLMILRLVMG</sequence>
<keyword evidence="3" id="KW-1185">Reference proteome</keyword>
<evidence type="ECO:0008006" key="4">
    <source>
        <dbReference type="Google" id="ProtNLM"/>
    </source>
</evidence>
<evidence type="ECO:0000313" key="2">
    <source>
        <dbReference type="EMBL" id="SDM01616.1"/>
    </source>
</evidence>
<dbReference type="PANTHER" id="PTHR15887:SF1">
    <property type="entry name" value="TRANSMEMBRANE PROTEIN 69"/>
    <property type="match status" value="1"/>
</dbReference>
<feature type="transmembrane region" description="Helical" evidence="1">
    <location>
        <begin position="42"/>
        <end position="69"/>
    </location>
</feature>
<accession>A0A1G9PS71</accession>
<evidence type="ECO:0000313" key="3">
    <source>
        <dbReference type="Proteomes" id="UP000199107"/>
    </source>
</evidence>
<dbReference type="Pfam" id="PF11911">
    <property type="entry name" value="DUF3429"/>
    <property type="match status" value="1"/>
</dbReference>
<dbReference type="Proteomes" id="UP000199107">
    <property type="component" value="Unassembled WGS sequence"/>
</dbReference>
<proteinExistence type="predicted"/>
<protein>
    <recommendedName>
        <fullName evidence="4">DUF3429 domain-containing protein</fullName>
    </recommendedName>
</protein>
<dbReference type="EMBL" id="FNGH01000008">
    <property type="protein sequence ID" value="SDM01616.1"/>
    <property type="molecule type" value="Genomic_DNA"/>
</dbReference>
<organism evidence="2 3">
    <name type="scientific">Franzmannia pantelleriensis</name>
    <dbReference type="NCBI Taxonomy" id="48727"/>
    <lineage>
        <taxon>Bacteria</taxon>
        <taxon>Pseudomonadati</taxon>
        <taxon>Pseudomonadota</taxon>
        <taxon>Gammaproteobacteria</taxon>
        <taxon>Oceanospirillales</taxon>
        <taxon>Halomonadaceae</taxon>
        <taxon>Franzmannia</taxon>
    </lineage>
</organism>
<name>A0A1G9PS71_9GAMM</name>
<dbReference type="PANTHER" id="PTHR15887">
    <property type="entry name" value="TRANSMEMBRANE PROTEIN 69"/>
    <property type="match status" value="1"/>
</dbReference>
<keyword evidence="1" id="KW-0812">Transmembrane</keyword>
<feature type="transmembrane region" description="Helical" evidence="1">
    <location>
        <begin position="89"/>
        <end position="113"/>
    </location>
</feature>
<dbReference type="InterPro" id="IPR021836">
    <property type="entry name" value="DUF3429"/>
</dbReference>
<dbReference type="AlphaFoldDB" id="A0A1G9PS71"/>
<reference evidence="3" key="1">
    <citation type="submission" date="2016-10" db="EMBL/GenBank/DDBJ databases">
        <authorList>
            <person name="Varghese N."/>
            <person name="Submissions S."/>
        </authorList>
    </citation>
    <scope>NUCLEOTIDE SEQUENCE [LARGE SCALE GENOMIC DNA]</scope>
    <source>
        <strain evidence="3">AAP</strain>
    </source>
</reference>
<keyword evidence="1" id="KW-1133">Transmembrane helix</keyword>
<keyword evidence="1" id="KW-0472">Membrane</keyword>
<feature type="transmembrane region" description="Helical" evidence="1">
    <location>
        <begin position="133"/>
        <end position="153"/>
    </location>
</feature>
<dbReference type="STRING" id="48727.SAMN05192555_108199"/>
<gene>
    <name evidence="2" type="ORF">SAMN05192555_108199</name>
</gene>